<dbReference type="GO" id="GO:0005886">
    <property type="term" value="C:plasma membrane"/>
    <property type="evidence" value="ECO:0007669"/>
    <property type="project" value="UniProtKB-SubCell"/>
</dbReference>
<evidence type="ECO:0000313" key="10">
    <source>
        <dbReference type="Proteomes" id="UP000198305"/>
    </source>
</evidence>
<dbReference type="NCBIfam" id="NF004402">
    <property type="entry name" value="PRK05758.2-2"/>
    <property type="match status" value="1"/>
</dbReference>
<evidence type="ECO:0000313" key="9">
    <source>
        <dbReference type="EMBL" id="SNR80980.1"/>
    </source>
</evidence>
<dbReference type="NCBIfam" id="TIGR01145">
    <property type="entry name" value="ATP_synt_delta"/>
    <property type="match status" value="1"/>
</dbReference>
<comment type="function">
    <text evidence="8">This protein is part of the stalk that links CF(0) to CF(1). It either transmits conformational changes from CF(0) to CF(1) or is implicated in proton conduction.</text>
</comment>
<organism evidence="9 10">
    <name type="scientific">Methylobacillus rhizosphaerae</name>
    <dbReference type="NCBI Taxonomy" id="551994"/>
    <lineage>
        <taxon>Bacteria</taxon>
        <taxon>Pseudomonadati</taxon>
        <taxon>Pseudomonadota</taxon>
        <taxon>Betaproteobacteria</taxon>
        <taxon>Nitrosomonadales</taxon>
        <taxon>Methylophilaceae</taxon>
        <taxon>Methylobacillus</taxon>
    </lineage>
</organism>
<keyword evidence="4 8" id="KW-0406">Ion transport</keyword>
<dbReference type="PANTHER" id="PTHR11910">
    <property type="entry name" value="ATP SYNTHASE DELTA CHAIN"/>
    <property type="match status" value="1"/>
</dbReference>
<dbReference type="SUPFAM" id="SSF47928">
    <property type="entry name" value="N-terminal domain of the delta subunit of the F1F0-ATP synthase"/>
    <property type="match status" value="1"/>
</dbReference>
<evidence type="ECO:0000256" key="1">
    <source>
        <dbReference type="ARBA" id="ARBA00004370"/>
    </source>
</evidence>
<evidence type="ECO:0000256" key="5">
    <source>
        <dbReference type="ARBA" id="ARBA00023136"/>
    </source>
</evidence>
<keyword evidence="7 8" id="KW-0066">ATP synthesis</keyword>
<dbReference type="InterPro" id="IPR026015">
    <property type="entry name" value="ATP_synth_OSCP/delta_N_sf"/>
</dbReference>
<dbReference type="Proteomes" id="UP000198305">
    <property type="component" value="Unassembled WGS sequence"/>
</dbReference>
<reference evidence="10" key="1">
    <citation type="submission" date="2017-06" db="EMBL/GenBank/DDBJ databases">
        <authorList>
            <person name="Varghese N."/>
            <person name="Submissions S."/>
        </authorList>
    </citation>
    <scope>NUCLEOTIDE SEQUENCE [LARGE SCALE GENOMIC DNA]</scope>
    <source>
        <strain evidence="10">Ca-68</strain>
    </source>
</reference>
<evidence type="ECO:0000256" key="3">
    <source>
        <dbReference type="ARBA" id="ARBA00022781"/>
    </source>
</evidence>
<keyword evidence="6 8" id="KW-0139">CF(1)</keyword>
<dbReference type="GO" id="GO:0045259">
    <property type="term" value="C:proton-transporting ATP synthase complex"/>
    <property type="evidence" value="ECO:0007669"/>
    <property type="project" value="UniProtKB-KW"/>
</dbReference>
<keyword evidence="8" id="KW-1003">Cell membrane</keyword>
<sequence>MAEAITIARPYAVAVYRLAKEKNALAEWSQMLALAATVAADEQMRTFIDNPKVDAADLERVFLSVCGDKLNEAGANLVKLLVEYGRLSILPEVAAAFEDLKAQEEGVLEAEITAATQPSDAEFSAIVKRLETRFGKKVEASVKVDPEIIGGIKIVVGDTVIDASVRGQLQEMAYTLKG</sequence>
<keyword evidence="10" id="KW-1185">Reference proteome</keyword>
<accession>A0A238ZCG2</accession>
<dbReference type="PRINTS" id="PR00125">
    <property type="entry name" value="ATPASEDELTA"/>
</dbReference>
<gene>
    <name evidence="8" type="primary">atpH</name>
    <name evidence="9" type="ORF">SAMN05192560_1213</name>
</gene>
<dbReference type="RefSeq" id="WP_089375323.1">
    <property type="nucleotide sequence ID" value="NZ_FZOA01000004.1"/>
</dbReference>
<dbReference type="InterPro" id="IPR000711">
    <property type="entry name" value="ATPase_OSCP/dsu"/>
</dbReference>
<dbReference type="HAMAP" id="MF_01416">
    <property type="entry name" value="ATP_synth_delta_bact"/>
    <property type="match status" value="1"/>
</dbReference>
<evidence type="ECO:0000256" key="6">
    <source>
        <dbReference type="ARBA" id="ARBA00023196"/>
    </source>
</evidence>
<keyword evidence="3 8" id="KW-0375">Hydrogen ion transport</keyword>
<dbReference type="GO" id="GO:0046933">
    <property type="term" value="F:proton-transporting ATP synthase activity, rotational mechanism"/>
    <property type="evidence" value="ECO:0007669"/>
    <property type="project" value="UniProtKB-UniRule"/>
</dbReference>
<keyword evidence="5 8" id="KW-0472">Membrane</keyword>
<dbReference type="OrthoDB" id="9816221at2"/>
<evidence type="ECO:0000256" key="2">
    <source>
        <dbReference type="ARBA" id="ARBA00022448"/>
    </source>
</evidence>
<comment type="similarity">
    <text evidence="8">Belongs to the ATPase delta chain family.</text>
</comment>
<comment type="function">
    <text evidence="8">F(1)F(0) ATP synthase produces ATP from ADP in the presence of a proton or sodium gradient. F-type ATPases consist of two structural domains, F(1) containing the extramembraneous catalytic core and F(0) containing the membrane proton channel, linked together by a central stalk and a peripheral stalk. During catalysis, ATP synthesis in the catalytic domain of F(1) is coupled via a rotary mechanism of the central stalk subunits to proton translocation.</text>
</comment>
<name>A0A238ZCG2_9PROT</name>
<dbReference type="AlphaFoldDB" id="A0A238ZCG2"/>
<dbReference type="Gene3D" id="1.10.520.20">
    <property type="entry name" value="N-terminal domain of the delta subunit of the F1F0-ATP synthase"/>
    <property type="match status" value="1"/>
</dbReference>
<evidence type="ECO:0000256" key="8">
    <source>
        <dbReference type="HAMAP-Rule" id="MF_01416"/>
    </source>
</evidence>
<keyword evidence="2 8" id="KW-0813">Transport</keyword>
<proteinExistence type="inferred from homology"/>
<comment type="subcellular location">
    <subcellularLocation>
        <location evidence="8">Cell membrane</location>
        <topology evidence="8">Peripheral membrane protein</topology>
    </subcellularLocation>
    <subcellularLocation>
        <location evidence="1">Membrane</location>
    </subcellularLocation>
</comment>
<evidence type="ECO:0000256" key="4">
    <source>
        <dbReference type="ARBA" id="ARBA00023065"/>
    </source>
</evidence>
<dbReference type="EMBL" id="FZOA01000004">
    <property type="protein sequence ID" value="SNR80980.1"/>
    <property type="molecule type" value="Genomic_DNA"/>
</dbReference>
<protein>
    <recommendedName>
        <fullName evidence="8">ATP synthase subunit delta</fullName>
    </recommendedName>
    <alternativeName>
        <fullName evidence="8">ATP synthase F(1) sector subunit delta</fullName>
    </alternativeName>
    <alternativeName>
        <fullName evidence="8">F-type ATPase subunit delta</fullName>
        <shortName evidence="8">F-ATPase subunit delta</shortName>
    </alternativeName>
</protein>
<dbReference type="Pfam" id="PF00213">
    <property type="entry name" value="OSCP"/>
    <property type="match status" value="1"/>
</dbReference>
<evidence type="ECO:0000256" key="7">
    <source>
        <dbReference type="ARBA" id="ARBA00023310"/>
    </source>
</evidence>